<proteinExistence type="predicted"/>
<evidence type="ECO:0000313" key="1">
    <source>
        <dbReference type="EMBL" id="MFC6725460.1"/>
    </source>
</evidence>
<accession>A0ABD5S1J8</accession>
<sequence>MSGNRRMPSDETLDRIRAQIDQMFSQSTERSYRSEADEDRGEFVIEVDDAAEREKAGTVVDEYDVSYETRDGEIRVFVTE</sequence>
<protein>
    <recommendedName>
        <fullName evidence="3">Amphi-Trp domain-containing protein</fullName>
    </recommendedName>
</protein>
<evidence type="ECO:0008006" key="3">
    <source>
        <dbReference type="Google" id="ProtNLM"/>
    </source>
</evidence>
<dbReference type="Proteomes" id="UP001596328">
    <property type="component" value="Unassembled WGS sequence"/>
</dbReference>
<name>A0ABD5S1J8_9EURY</name>
<keyword evidence="2" id="KW-1185">Reference proteome</keyword>
<gene>
    <name evidence="1" type="ORF">ACFQE1_13995</name>
</gene>
<reference evidence="1 2" key="1">
    <citation type="journal article" date="2019" name="Int. J. Syst. Evol. Microbiol.">
        <title>The Global Catalogue of Microorganisms (GCM) 10K type strain sequencing project: providing services to taxonomists for standard genome sequencing and annotation.</title>
        <authorList>
            <consortium name="The Broad Institute Genomics Platform"/>
            <consortium name="The Broad Institute Genome Sequencing Center for Infectious Disease"/>
            <person name="Wu L."/>
            <person name="Ma J."/>
        </authorList>
    </citation>
    <scope>NUCLEOTIDE SEQUENCE [LARGE SCALE GENOMIC DNA]</scope>
    <source>
        <strain evidence="1 2">NBRC 111368</strain>
    </source>
</reference>
<comment type="caution">
    <text evidence="1">The sequence shown here is derived from an EMBL/GenBank/DDBJ whole genome shotgun (WGS) entry which is preliminary data.</text>
</comment>
<organism evidence="1 2">
    <name type="scientific">Halobium palmae</name>
    <dbReference type="NCBI Taxonomy" id="1776492"/>
    <lineage>
        <taxon>Archaea</taxon>
        <taxon>Methanobacteriati</taxon>
        <taxon>Methanobacteriota</taxon>
        <taxon>Stenosarchaea group</taxon>
        <taxon>Halobacteria</taxon>
        <taxon>Halobacteriales</taxon>
        <taxon>Haloferacaceae</taxon>
        <taxon>Halobium</taxon>
    </lineage>
</organism>
<dbReference type="AlphaFoldDB" id="A0ABD5S1J8"/>
<evidence type="ECO:0000313" key="2">
    <source>
        <dbReference type="Proteomes" id="UP001596328"/>
    </source>
</evidence>
<dbReference type="EMBL" id="JBHSWU010000537">
    <property type="protein sequence ID" value="MFC6725460.1"/>
    <property type="molecule type" value="Genomic_DNA"/>
</dbReference>